<reference evidence="3" key="1">
    <citation type="submission" date="2011-01" db="EMBL/GenBank/DDBJ databases">
        <title>Complete sequence of chromosome of Acidobacterium sp. MP5ACTX9.</title>
        <authorList>
            <consortium name="US DOE Joint Genome Institute"/>
            <person name="Lucas S."/>
            <person name="Copeland A."/>
            <person name="Lapidus A."/>
            <person name="Cheng J.-F."/>
            <person name="Goodwin L."/>
            <person name="Pitluck S."/>
            <person name="Teshima H."/>
            <person name="Detter J.C."/>
            <person name="Han C."/>
            <person name="Tapia R."/>
            <person name="Land M."/>
            <person name="Hauser L."/>
            <person name="Kyrpides N."/>
            <person name="Ivanova N."/>
            <person name="Ovchinnikova G."/>
            <person name="Pagani I."/>
            <person name="Rawat S.R."/>
            <person name="Mannisto M."/>
            <person name="Haggblom M.M."/>
            <person name="Woyke T."/>
        </authorList>
    </citation>
    <scope>NUCLEOTIDE SEQUENCE [LARGE SCALE GENOMIC DNA]</scope>
    <source>
        <strain evidence="3">MP5ACTX9</strain>
    </source>
</reference>
<evidence type="ECO:0008006" key="4">
    <source>
        <dbReference type="Google" id="ProtNLM"/>
    </source>
</evidence>
<protein>
    <recommendedName>
        <fullName evidence="4">Lipoprotein</fullName>
    </recommendedName>
</protein>
<evidence type="ECO:0000256" key="1">
    <source>
        <dbReference type="SAM" id="SignalP"/>
    </source>
</evidence>
<dbReference type="Proteomes" id="UP000000343">
    <property type="component" value="Chromosome"/>
</dbReference>
<keyword evidence="1" id="KW-0732">Signal</keyword>
<evidence type="ECO:0000313" key="3">
    <source>
        <dbReference type="Proteomes" id="UP000000343"/>
    </source>
</evidence>
<name>E8X1Z6_GRATM</name>
<dbReference type="eggNOG" id="COG3409">
    <property type="taxonomic scope" value="Bacteria"/>
</dbReference>
<feature type="chain" id="PRO_5003230576" description="Lipoprotein" evidence="1">
    <location>
        <begin position="21"/>
        <end position="452"/>
    </location>
</feature>
<organism evidence="3">
    <name type="scientific">Granulicella tundricola (strain ATCC BAA-1859 / DSM 23138 / MP5ACTX9)</name>
    <dbReference type="NCBI Taxonomy" id="1198114"/>
    <lineage>
        <taxon>Bacteria</taxon>
        <taxon>Pseudomonadati</taxon>
        <taxon>Acidobacteriota</taxon>
        <taxon>Terriglobia</taxon>
        <taxon>Terriglobales</taxon>
        <taxon>Acidobacteriaceae</taxon>
        <taxon>Granulicella</taxon>
    </lineage>
</organism>
<evidence type="ECO:0000313" key="2">
    <source>
        <dbReference type="EMBL" id="ADW69157.1"/>
    </source>
</evidence>
<accession>E8X1Z6</accession>
<keyword evidence="3" id="KW-1185">Reference proteome</keyword>
<dbReference type="STRING" id="1198114.AciX9_2113"/>
<dbReference type="AlphaFoldDB" id="E8X1Z6"/>
<dbReference type="RefSeq" id="WP_013580473.1">
    <property type="nucleotide sequence ID" value="NC_015064.1"/>
</dbReference>
<dbReference type="HOGENOM" id="CLU_047236_0_0_0"/>
<dbReference type="EMBL" id="CP002480">
    <property type="protein sequence ID" value="ADW69157.1"/>
    <property type="molecule type" value="Genomic_DNA"/>
</dbReference>
<sequence>MTLESRVAGILLSLSVSACAQVTLPAGTPLPVAIPVHLPMLAGETLRSELLYPVYVDNKLVLPAHTIVLGLVLSLNPDHGRRVYARFSADFTPFRTPVVEFTSILLKNGSSLPLATSAATDGAPIFRLTPGPPKRGGIIRQQYQVVKASVRNQALFYTAPGRGDRLKQLLYNQLPYHPQRIDQGTAWTVTTTAPLELPADSAMLALVAVTPEAENNHLPDFFDRLTAPDKLAQEAPEERPKWLIQAYLDEPISSATSHVGEPVKATVAVPIFNADGSLAVPEGAVLTGTVTQAQPARRFSHTGKLRFTFTTLTLPGAAPKNVRTTMAAADAKTPQQLAMDSEGNVAPEPTNKVAPLIYAALAALPLHHDRDADAGEQFGKNALASNSLGLIGFIIGTASRQAAVSGAIGAYGAAVSMYRAYFARGKETAFARNTRIVLKTEATQVTRLKPAS</sequence>
<dbReference type="PROSITE" id="PS51257">
    <property type="entry name" value="PROKAR_LIPOPROTEIN"/>
    <property type="match status" value="1"/>
</dbReference>
<proteinExistence type="predicted"/>
<feature type="signal peptide" evidence="1">
    <location>
        <begin position="1"/>
        <end position="20"/>
    </location>
</feature>
<dbReference type="OrthoDB" id="113997at2"/>
<dbReference type="PaxDb" id="1198114-AciX9_2113"/>
<gene>
    <name evidence="2" type="ordered locus">AciX9_2113</name>
</gene>
<dbReference type="KEGG" id="acm:AciX9_2113"/>